<dbReference type="SUPFAM" id="SSF54768">
    <property type="entry name" value="dsRNA-binding domain-like"/>
    <property type="match status" value="1"/>
</dbReference>
<evidence type="ECO:0000256" key="11">
    <source>
        <dbReference type="ARBA" id="ARBA00029569"/>
    </source>
</evidence>
<dbReference type="InterPro" id="IPR029063">
    <property type="entry name" value="SAM-dependent_MTases_sf"/>
</dbReference>
<evidence type="ECO:0000256" key="4">
    <source>
        <dbReference type="ARBA" id="ARBA00022603"/>
    </source>
</evidence>
<comment type="caution">
    <text evidence="16">The sequence shown here is derived from an EMBL/GenBank/DDBJ whole genome shotgun (WGS) entry which is preliminary data.</text>
</comment>
<evidence type="ECO:0000256" key="13">
    <source>
        <dbReference type="ARBA" id="ARBA00048418"/>
    </source>
</evidence>
<dbReference type="Gene3D" id="3.10.50.40">
    <property type="match status" value="1"/>
</dbReference>
<dbReference type="GO" id="GO:0030422">
    <property type="term" value="P:siRNA processing"/>
    <property type="evidence" value="ECO:0007669"/>
    <property type="project" value="TreeGrafter"/>
</dbReference>
<proteinExistence type="inferred from homology"/>
<gene>
    <name evidence="16" type="ORF">SASPL_152264</name>
</gene>
<dbReference type="SUPFAM" id="SSF53335">
    <property type="entry name" value="S-adenosyl-L-methionine-dependent methyltransferases"/>
    <property type="match status" value="1"/>
</dbReference>
<evidence type="ECO:0000256" key="5">
    <source>
        <dbReference type="ARBA" id="ARBA00022679"/>
    </source>
</evidence>
<dbReference type="GO" id="GO:0005634">
    <property type="term" value="C:nucleus"/>
    <property type="evidence" value="ECO:0007669"/>
    <property type="project" value="TreeGrafter"/>
</dbReference>
<dbReference type="Gene3D" id="3.30.160.20">
    <property type="match status" value="1"/>
</dbReference>
<evidence type="ECO:0000256" key="2">
    <source>
        <dbReference type="ARBA" id="ARBA00009026"/>
    </source>
</evidence>
<evidence type="ECO:0000256" key="8">
    <source>
        <dbReference type="ARBA" id="ARBA00022842"/>
    </source>
</evidence>
<dbReference type="Pfam" id="PF17842">
    <property type="entry name" value="dsRBD2"/>
    <property type="match status" value="1"/>
</dbReference>
<dbReference type="PANTHER" id="PTHR21404:SF3">
    <property type="entry name" value="SMALL RNA 2'-O-METHYLTRANSFERASE"/>
    <property type="match status" value="1"/>
</dbReference>
<keyword evidence="17" id="KW-1185">Reference proteome</keyword>
<dbReference type="GO" id="GO:0001510">
    <property type="term" value="P:RNA methylation"/>
    <property type="evidence" value="ECO:0007669"/>
    <property type="project" value="InterPro"/>
</dbReference>
<evidence type="ECO:0000256" key="1">
    <source>
        <dbReference type="ARBA" id="ARBA00001946"/>
    </source>
</evidence>
<keyword evidence="7" id="KW-0479">Metal-binding</keyword>
<dbReference type="SUPFAM" id="SSF54534">
    <property type="entry name" value="FKBP-like"/>
    <property type="match status" value="1"/>
</dbReference>
<dbReference type="InterPro" id="IPR046357">
    <property type="entry name" value="PPIase_dom_sf"/>
</dbReference>
<evidence type="ECO:0000313" key="17">
    <source>
        <dbReference type="Proteomes" id="UP000298416"/>
    </source>
</evidence>
<organism evidence="16">
    <name type="scientific">Salvia splendens</name>
    <name type="common">Scarlet sage</name>
    <dbReference type="NCBI Taxonomy" id="180675"/>
    <lineage>
        <taxon>Eukaryota</taxon>
        <taxon>Viridiplantae</taxon>
        <taxon>Streptophyta</taxon>
        <taxon>Embryophyta</taxon>
        <taxon>Tracheophyta</taxon>
        <taxon>Spermatophyta</taxon>
        <taxon>Magnoliopsida</taxon>
        <taxon>eudicotyledons</taxon>
        <taxon>Gunneridae</taxon>
        <taxon>Pentapetalae</taxon>
        <taxon>asterids</taxon>
        <taxon>lamiids</taxon>
        <taxon>Lamiales</taxon>
        <taxon>Lamiaceae</taxon>
        <taxon>Nepetoideae</taxon>
        <taxon>Mentheae</taxon>
        <taxon>Salviinae</taxon>
        <taxon>Salvia</taxon>
        <taxon>Salvia subgen. Calosphace</taxon>
        <taxon>core Calosphace</taxon>
    </lineage>
</organism>
<dbReference type="GO" id="GO:0046872">
    <property type="term" value="F:metal ion binding"/>
    <property type="evidence" value="ECO:0007669"/>
    <property type="project" value="UniProtKB-KW"/>
</dbReference>
<accession>A0A8X8W2Y1</accession>
<dbReference type="Pfam" id="PF21224">
    <property type="entry name" value="Hen1_LCD"/>
    <property type="match status" value="1"/>
</dbReference>
<dbReference type="GO" id="GO:0005737">
    <property type="term" value="C:cytoplasm"/>
    <property type="evidence" value="ECO:0007669"/>
    <property type="project" value="TreeGrafter"/>
</dbReference>
<dbReference type="InterPro" id="IPR040813">
    <property type="entry name" value="Hen1_Lam_C"/>
</dbReference>
<keyword evidence="8" id="KW-0460">Magnesium</keyword>
<keyword evidence="5" id="KW-0808">Transferase</keyword>
<keyword evidence="6" id="KW-0949">S-adenosyl-L-methionine</keyword>
<dbReference type="Proteomes" id="UP000298416">
    <property type="component" value="Unassembled WGS sequence"/>
</dbReference>
<evidence type="ECO:0000256" key="6">
    <source>
        <dbReference type="ARBA" id="ARBA00022691"/>
    </source>
</evidence>
<dbReference type="Pfam" id="PF18441">
    <property type="entry name" value="Hen1_Lam_C"/>
    <property type="match status" value="1"/>
</dbReference>
<dbReference type="Pfam" id="PF24995">
    <property type="entry name" value="DSRM_2"/>
    <property type="match status" value="1"/>
</dbReference>
<keyword evidence="4" id="KW-0489">Methyltransferase</keyword>
<dbReference type="InterPro" id="IPR006630">
    <property type="entry name" value="La_HTH"/>
</dbReference>
<evidence type="ECO:0000256" key="10">
    <source>
        <dbReference type="ARBA" id="ARBA00023158"/>
    </source>
</evidence>
<dbReference type="InterPro" id="IPR040870">
    <property type="entry name" value="HEN1_dsRBD2"/>
</dbReference>
<comment type="cofactor">
    <cofactor evidence="1">
        <name>Mg(2+)</name>
        <dbReference type="ChEBI" id="CHEBI:18420"/>
    </cofactor>
</comment>
<dbReference type="AlphaFoldDB" id="A0A8X8W2Y1"/>
<dbReference type="InterPro" id="IPR001179">
    <property type="entry name" value="PPIase_FKBP_dom"/>
</dbReference>
<feature type="domain" description="HTH La-type RNA-binding" evidence="15">
    <location>
        <begin position="102"/>
        <end position="215"/>
    </location>
</feature>
<name>A0A8X8W2Y1_SALSN</name>
<dbReference type="Pfam" id="PF13489">
    <property type="entry name" value="Methyltransf_23"/>
    <property type="match status" value="1"/>
</dbReference>
<dbReference type="FunFam" id="3.40.50.150:FF:000215">
    <property type="entry name" value="Hua enhancer1"/>
    <property type="match status" value="1"/>
</dbReference>
<dbReference type="InterPro" id="IPR026610">
    <property type="entry name" value="Hen1"/>
</dbReference>
<evidence type="ECO:0000313" key="16">
    <source>
        <dbReference type="EMBL" id="KAG6387081.1"/>
    </source>
</evidence>
<protein>
    <recommendedName>
        <fullName evidence="3">Small RNA 2'-O-methyltransferase</fullName>
        <ecNumber evidence="12">2.1.1.386</ecNumber>
    </recommendedName>
    <alternativeName>
        <fullName evidence="11">Rotamase</fullName>
    </alternativeName>
</protein>
<comment type="catalytic activity">
    <reaction evidence="13">
        <text>small RNA 3'-end nucleotide + S-adenosyl-L-methionine = small RNA 3'-end 2'-O-methylnucleotide + S-adenosyl-L-homocysteine + H(+)</text>
        <dbReference type="Rhea" id="RHEA:37887"/>
        <dbReference type="Rhea" id="RHEA-COMP:10415"/>
        <dbReference type="Rhea" id="RHEA-COMP:10416"/>
        <dbReference type="ChEBI" id="CHEBI:15378"/>
        <dbReference type="ChEBI" id="CHEBI:57856"/>
        <dbReference type="ChEBI" id="CHEBI:59789"/>
        <dbReference type="ChEBI" id="CHEBI:74896"/>
        <dbReference type="ChEBI" id="CHEBI:74898"/>
        <dbReference type="EC" id="2.1.1.386"/>
    </reaction>
</comment>
<dbReference type="PANTHER" id="PTHR21404">
    <property type="entry name" value="HEN1"/>
    <property type="match status" value="1"/>
</dbReference>
<dbReference type="EC" id="2.1.1.386" evidence="12"/>
<dbReference type="GO" id="GO:0003723">
    <property type="term" value="F:RNA binding"/>
    <property type="evidence" value="ECO:0007669"/>
    <property type="project" value="UniProtKB-UniRule"/>
</dbReference>
<keyword evidence="9 14" id="KW-0694">RNA-binding</keyword>
<evidence type="ECO:0000259" key="15">
    <source>
        <dbReference type="PROSITE" id="PS50961"/>
    </source>
</evidence>
<dbReference type="EMBL" id="PNBA02000021">
    <property type="protein sequence ID" value="KAG6387081.1"/>
    <property type="molecule type" value="Genomic_DNA"/>
</dbReference>
<dbReference type="GO" id="GO:0003755">
    <property type="term" value="F:peptidyl-prolyl cis-trans isomerase activity"/>
    <property type="evidence" value="ECO:0007669"/>
    <property type="project" value="InterPro"/>
</dbReference>
<evidence type="ECO:0000256" key="9">
    <source>
        <dbReference type="ARBA" id="ARBA00022884"/>
    </source>
</evidence>
<sequence>MIEAGKPQANPLKMSSLSPKAIIHQKYGDKASYKVEEVQVTPENGCPGLVITQKAPPCLYRCILHLPETTVVSDTFKKKREAEQSAAEKAIEKLGLRQKEYNPTMQEAWDDLAGRVAFLFANEFLSFPNPLSNHFRAALRRDGHFNGFVPVSVIAVYDAKTTTSICKFINPAAEMNSLLVMSLVSRAAAKLSDLVIVSDDRLSVQRRNLYLPEIISSINHEASLSESIPLDVILIPVSCEKAVEPLKLNISATGYYLDVIAQALSLPGASDIIISRTIGKASSEMRIYSSTPKRLFENLSEPLTKQASHVEGSLNIRATYFAGQEIHGDAILASIGYAWKSTDLSHEAISLCSYYRFLFSLLPRNFVSKIPSGPYKVSRDAILAAQLPLAFTTKSNWRGSFPRDILCAFCRSHHLSEPVFSTQSSMLDSSVNLPGSRKNLKATELSKKEKSELGIAAAPTGAISCNIKIYSKNQELLLECSPQESYRKQTDAVQSVALKVLRWLDIFFEKPDLSAEELGLLAKKFDIQFTHNFVKGFSLCHSVHRSGTTITQVSNTTFNNLEGQNSGVTPANGCLACINYTVSLLGEGDSTKEYIESCEEFEFEVGNQAVLPHLDAAVEKMAVGQSAYFTVELPLSELILAASGDSAKTLSLLSPRSCKLEYCVTLLQVTEPLEDRMEQALFSPPLSKQRVEFAVCQIRQSSAVSLVDFGCGSGSLLDSLLSYPTSLEKIAGVDLSHRGLAKAAKLVHSKLNSLLDPNEPTSEMKSAALYYGNITEFDPQLHGFDIATCLEVIEHMEEEEACLFGNVVLSLFAPKILIVSTPNYEYNVILQGCTPHSQEDDPDEKNQAQACKFRNHDHKFEWTRAQFQHWASELAAKHNYSVEFSGVGGTADVEPGFASQIAIFRRGEESVSSMECGSEYVQIWKWSREDVAVNC</sequence>
<evidence type="ECO:0000256" key="3">
    <source>
        <dbReference type="ARBA" id="ARBA00021330"/>
    </source>
</evidence>
<keyword evidence="10" id="KW-0943">RNA-mediated gene silencing</keyword>
<dbReference type="Pfam" id="PF00254">
    <property type="entry name" value="FKBP_C"/>
    <property type="match status" value="1"/>
</dbReference>
<evidence type="ECO:0000256" key="12">
    <source>
        <dbReference type="ARBA" id="ARBA00035025"/>
    </source>
</evidence>
<dbReference type="InterPro" id="IPR056755">
    <property type="entry name" value="DSRM_2"/>
</dbReference>
<reference evidence="16" key="1">
    <citation type="submission" date="2018-01" db="EMBL/GenBank/DDBJ databases">
        <authorList>
            <person name="Mao J.F."/>
        </authorList>
    </citation>
    <scope>NUCLEOTIDE SEQUENCE</scope>
    <source>
        <strain evidence="16">Huo1</strain>
        <tissue evidence="16">Leaf</tissue>
    </source>
</reference>
<dbReference type="Gene3D" id="3.40.50.150">
    <property type="entry name" value="Vaccinia Virus protein VP39"/>
    <property type="match status" value="1"/>
</dbReference>
<dbReference type="GO" id="GO:0090486">
    <property type="term" value="F:small RNA 2'-O-methyltransferase activity"/>
    <property type="evidence" value="ECO:0007669"/>
    <property type="project" value="UniProtKB-EC"/>
</dbReference>
<evidence type="ECO:0000256" key="14">
    <source>
        <dbReference type="PROSITE-ProRule" id="PRU00332"/>
    </source>
</evidence>
<evidence type="ECO:0000256" key="7">
    <source>
        <dbReference type="ARBA" id="ARBA00022723"/>
    </source>
</evidence>
<comment type="similarity">
    <text evidence="2">Belongs to the methyltransferase superfamily. HEN1 family.</text>
</comment>
<dbReference type="PROSITE" id="PS50961">
    <property type="entry name" value="HTH_LA"/>
    <property type="match status" value="1"/>
</dbReference>
<reference evidence="16" key="2">
    <citation type="submission" date="2020-08" db="EMBL/GenBank/DDBJ databases">
        <title>Plant Genome Project.</title>
        <authorList>
            <person name="Zhang R.-G."/>
        </authorList>
    </citation>
    <scope>NUCLEOTIDE SEQUENCE</scope>
    <source>
        <strain evidence="16">Huo1</strain>
        <tissue evidence="16">Leaf</tissue>
    </source>
</reference>